<protein>
    <submittedName>
        <fullName evidence="1">Uncharacterized protein</fullName>
    </submittedName>
</protein>
<dbReference type="Proteomes" id="UP000000270">
    <property type="component" value="Chromosome"/>
</dbReference>
<dbReference type="AlphaFoldDB" id="A8II89"/>
<evidence type="ECO:0000313" key="2">
    <source>
        <dbReference type="Proteomes" id="UP000000270"/>
    </source>
</evidence>
<keyword evidence="2" id="KW-1185">Reference proteome</keyword>
<reference evidence="1 2" key="4">
    <citation type="journal article" date="2009" name="Appl. Environ. Microbiol.">
        <title>Comparative genome-wide transcriptional profiling of Azorhizobium caulinodans ORS571 grown under free-living and symbiotic conditions.</title>
        <authorList>
            <person name="Tsukada S."/>
            <person name="Aono T."/>
            <person name="Akiba N."/>
            <person name="Lee KB."/>
            <person name="Liu CT."/>
            <person name="Toyazaki H."/>
            <person name="Oyaizu H."/>
        </authorList>
    </citation>
    <scope>NUCLEOTIDE SEQUENCE [LARGE SCALE GENOMIC DNA]</scope>
    <source>
        <strain evidence="2">ATCC 43989 / DSM 5975 / JCM 20966 / LMG 6465 / NBRC 14845 / NCIMB 13405 / ORS 571</strain>
    </source>
</reference>
<dbReference type="STRING" id="438753.AZC_3376"/>
<gene>
    <name evidence="1" type="ordered locus">AZC_3376</name>
</gene>
<evidence type="ECO:0000313" key="1">
    <source>
        <dbReference type="EMBL" id="BAF89374.1"/>
    </source>
</evidence>
<reference evidence="1 2" key="1">
    <citation type="journal article" date="2007" name="Appl. Environ. Microbiol.">
        <title>Rhizobial factors required for stem nodule maturation and maintenance in Sesbania rostrata-Azorhizobium caulinodans ORS571 symbiosis.</title>
        <authorList>
            <person name="Suzuki S."/>
            <person name="Aono T."/>
            <person name="Lee KB."/>
            <person name="Suzuki T."/>
            <person name="Liu CT."/>
            <person name="Miwa H."/>
            <person name="Wakao S."/>
            <person name="Iki T."/>
            <person name="Oyaizu H."/>
        </authorList>
    </citation>
    <scope>NUCLEOTIDE SEQUENCE [LARGE SCALE GENOMIC DNA]</scope>
    <source>
        <strain evidence="2">ATCC 43989 / DSM 5975 / JCM 20966 / LMG 6465 / NBRC 14845 / NCIMB 13405 / ORS 571</strain>
    </source>
</reference>
<accession>A8II89</accession>
<sequence length="116" mass="12760">MMSQLIERMARAAHAHAQTCFPLLEAWENLPPERRAHQRQLMAHALASLSPSDIRELAGTSADLTVLPTRPSEWVLAELQEAALNDDGSRADARRRYRSLIATATIPSAETFQGGA</sequence>
<reference evidence="1 2" key="3">
    <citation type="journal article" date="2008" name="BMC Genomics">
        <title>The genome of the versatile nitrogen fixer Azorhizobium caulinodans ORS571.</title>
        <authorList>
            <person name="Lee KB."/>
            <person name="Backer P.D."/>
            <person name="Aono T."/>
            <person name="Liu CT."/>
            <person name="Suzuki S."/>
            <person name="Suzuki T."/>
            <person name="Kaneko T."/>
            <person name="Yamada M."/>
            <person name="Tabata S."/>
            <person name="Kupfer D.M."/>
            <person name="Najar F.Z."/>
            <person name="Wiley G.B."/>
            <person name="Roe B."/>
            <person name="Binnewies T.T."/>
            <person name="Ussery D.W."/>
            <person name="D'Haeze W."/>
            <person name="Herder J.D."/>
            <person name="Gevers D."/>
            <person name="Vereecke D."/>
            <person name="Holsters M."/>
            <person name="Oyaizu H."/>
        </authorList>
    </citation>
    <scope>NUCLEOTIDE SEQUENCE [LARGE SCALE GENOMIC DNA]</scope>
    <source>
        <strain evidence="2">ATCC 43989 / DSM 5975 / JCM 20966 / LMG 6465 / NBRC 14845 / NCIMB 13405 / ORS 571</strain>
    </source>
</reference>
<organism evidence="1 2">
    <name type="scientific">Azorhizobium caulinodans (strain ATCC 43989 / DSM 5975 / JCM 20966 / LMG 6465 / NBRC 14845 / NCIMB 13405 / ORS 571)</name>
    <dbReference type="NCBI Taxonomy" id="438753"/>
    <lineage>
        <taxon>Bacteria</taxon>
        <taxon>Pseudomonadati</taxon>
        <taxon>Pseudomonadota</taxon>
        <taxon>Alphaproteobacteria</taxon>
        <taxon>Hyphomicrobiales</taxon>
        <taxon>Xanthobacteraceae</taxon>
        <taxon>Azorhizobium</taxon>
    </lineage>
</organism>
<reference evidence="1 2" key="6">
    <citation type="journal article" date="2011" name="Appl. Environ. Microbiol.">
        <title>Involvement of the azorhizobial chromosome partition gene (parA) in the onset of bacteroid differentiation during Sesbania rostrata stem nodule development.</title>
        <authorList>
            <person name="Liu CT."/>
            <person name="Lee KB."/>
            <person name="Wang YS."/>
            <person name="Peng MH."/>
            <person name="Lee KT."/>
            <person name="Suzuki S."/>
            <person name="Suzuki T."/>
            <person name="Oyaizu H."/>
        </authorList>
    </citation>
    <scope>NUCLEOTIDE SEQUENCE [LARGE SCALE GENOMIC DNA]</scope>
    <source>
        <strain evidence="2">ATCC 43989 / DSM 5975 / JCM 20966 / LMG 6465 / NBRC 14845 / NCIMB 13405 / ORS 571</strain>
    </source>
</reference>
<dbReference type="EMBL" id="AP009384">
    <property type="protein sequence ID" value="BAF89374.1"/>
    <property type="molecule type" value="Genomic_DNA"/>
</dbReference>
<dbReference type="RefSeq" id="WP_012171899.1">
    <property type="nucleotide sequence ID" value="NC_009937.1"/>
</dbReference>
<reference evidence="1 2" key="5">
    <citation type="journal article" date="2010" name="Appl. Environ. Microbiol.">
        <title>phrR-like gene praR of Azorhizobium caulinodans ORS571 is essential for symbiosis with Sesbania rostrata and is involved in expression of reb genes.</title>
        <authorList>
            <person name="Akiba N."/>
            <person name="Aono T."/>
            <person name="Toyazaki H."/>
            <person name="Sato S."/>
            <person name="Oyaizu H."/>
        </authorList>
    </citation>
    <scope>NUCLEOTIDE SEQUENCE [LARGE SCALE GENOMIC DNA]</scope>
    <source>
        <strain evidence="2">ATCC 43989 / DSM 5975 / JCM 20966 / LMG 6465 / NBRC 14845 / NCIMB 13405 / ORS 571</strain>
    </source>
</reference>
<proteinExistence type="predicted"/>
<dbReference type="KEGG" id="azc:AZC_3376"/>
<name>A8II89_AZOC5</name>
<dbReference type="eggNOG" id="ENOG502ZHIP">
    <property type="taxonomic scope" value="Bacteria"/>
</dbReference>
<reference evidence="2" key="2">
    <citation type="submission" date="2007-04" db="EMBL/GenBank/DDBJ databases">
        <title>Complete genome sequence of the nitrogen-fixing bacterium Azorhizobium caulinodans ORS571.</title>
        <authorList>
            <person name="Lee K.B."/>
            <person name="Backer P.D."/>
            <person name="Aono T."/>
            <person name="Liu C.T."/>
            <person name="Suzuki S."/>
            <person name="Suzuki T."/>
            <person name="Kaneko T."/>
            <person name="Yamada M."/>
            <person name="Tabata S."/>
            <person name="Kupfer D.M."/>
            <person name="Najar F.Z."/>
            <person name="Wiley G.B."/>
            <person name="Roe B."/>
            <person name="Binnewies T."/>
            <person name="Ussery D."/>
            <person name="Vereecke D."/>
            <person name="Gevers D."/>
            <person name="Holsters M."/>
            <person name="Oyaizu H."/>
        </authorList>
    </citation>
    <scope>NUCLEOTIDE SEQUENCE [LARGE SCALE GENOMIC DNA]</scope>
    <source>
        <strain evidence="2">ATCC 43989 / DSM 5975 / JCM 20966 / LMG 6465 / NBRC 14845 / NCIMB 13405 / ORS 571</strain>
    </source>
</reference>
<dbReference type="HOGENOM" id="CLU_2091763_0_0_5"/>